<dbReference type="Proteomes" id="UP001549119">
    <property type="component" value="Unassembled WGS sequence"/>
</dbReference>
<evidence type="ECO:0000313" key="2">
    <source>
        <dbReference type="Proteomes" id="UP001549119"/>
    </source>
</evidence>
<organism evidence="1 2">
    <name type="scientific">Methylobacterium radiotolerans</name>
    <dbReference type="NCBI Taxonomy" id="31998"/>
    <lineage>
        <taxon>Bacteria</taxon>
        <taxon>Pseudomonadati</taxon>
        <taxon>Pseudomonadota</taxon>
        <taxon>Alphaproteobacteria</taxon>
        <taxon>Hyphomicrobiales</taxon>
        <taxon>Methylobacteriaceae</taxon>
        <taxon>Methylobacterium</taxon>
    </lineage>
</organism>
<comment type="caution">
    <text evidence="1">The sequence shown here is derived from an EMBL/GenBank/DDBJ whole genome shotgun (WGS) entry which is preliminary data.</text>
</comment>
<keyword evidence="2" id="KW-1185">Reference proteome</keyword>
<gene>
    <name evidence="1" type="ORF">ABIC20_004470</name>
</gene>
<protein>
    <submittedName>
        <fullName evidence="1">Uncharacterized protein</fullName>
    </submittedName>
</protein>
<proteinExistence type="predicted"/>
<dbReference type="EMBL" id="JBEPNW010000002">
    <property type="protein sequence ID" value="MET3867161.1"/>
    <property type="molecule type" value="Genomic_DNA"/>
</dbReference>
<sequence length="52" mass="5639">MFSRLLTSLCLLALRSPVCGWVVRTMIIWASREASPRGKAAHGGAGKMVPVR</sequence>
<reference evidence="1 2" key="1">
    <citation type="submission" date="2024-06" db="EMBL/GenBank/DDBJ databases">
        <title>Genomics of switchgrass bacterial isolates.</title>
        <authorList>
            <person name="Shade A."/>
        </authorList>
    </citation>
    <scope>NUCLEOTIDE SEQUENCE [LARGE SCALE GENOMIC DNA]</scope>
    <source>
        <strain evidence="1 2">PvP084</strain>
    </source>
</reference>
<evidence type="ECO:0000313" key="1">
    <source>
        <dbReference type="EMBL" id="MET3867161.1"/>
    </source>
</evidence>
<accession>A0ABV2NKY6</accession>
<name>A0ABV2NKY6_9HYPH</name>